<dbReference type="PANTHER" id="PTHR37813:SF1">
    <property type="entry name" value="FELS-2 PROPHAGE PROTEIN"/>
    <property type="match status" value="1"/>
</dbReference>
<name>A0ABY0VCF5_9ACTO</name>
<proteinExistence type="predicted"/>
<dbReference type="PANTHER" id="PTHR37813">
    <property type="entry name" value="FELS-2 PROPHAGE PROTEIN"/>
    <property type="match status" value="1"/>
</dbReference>
<evidence type="ECO:0000313" key="3">
    <source>
        <dbReference type="EMBL" id="SDU08241.1"/>
    </source>
</evidence>
<evidence type="ECO:0000259" key="2">
    <source>
        <dbReference type="Pfam" id="PF10145"/>
    </source>
</evidence>
<dbReference type="InterPro" id="IPR010090">
    <property type="entry name" value="Phage_tape_meas"/>
</dbReference>
<evidence type="ECO:0000256" key="1">
    <source>
        <dbReference type="ARBA" id="ARBA00022612"/>
    </source>
</evidence>
<gene>
    <name evidence="3" type="ORF">SAMN04489714_2052</name>
</gene>
<organism evidence="3 4">
    <name type="scientific">Schaalia radingae</name>
    <dbReference type="NCBI Taxonomy" id="131110"/>
    <lineage>
        <taxon>Bacteria</taxon>
        <taxon>Bacillati</taxon>
        <taxon>Actinomycetota</taxon>
        <taxon>Actinomycetes</taxon>
        <taxon>Actinomycetales</taxon>
        <taxon>Actinomycetaceae</taxon>
        <taxon>Schaalia</taxon>
    </lineage>
</organism>
<keyword evidence="4" id="KW-1185">Reference proteome</keyword>
<feature type="domain" description="Phage tail tape measure protein" evidence="2">
    <location>
        <begin position="95"/>
        <end position="295"/>
    </location>
</feature>
<keyword evidence="1" id="KW-1188">Viral release from host cell</keyword>
<accession>A0ABY0VCF5</accession>
<protein>
    <submittedName>
        <fullName evidence="3">Phage-related minor tail protein</fullName>
    </submittedName>
</protein>
<dbReference type="Proteomes" id="UP000198976">
    <property type="component" value="Chromosome I"/>
</dbReference>
<dbReference type="RefSeq" id="WP_092648967.1">
    <property type="nucleotide sequence ID" value="NZ_LT629792.1"/>
</dbReference>
<reference evidence="3 4" key="1">
    <citation type="submission" date="2016-10" db="EMBL/GenBank/DDBJ databases">
        <authorList>
            <person name="Varghese N."/>
            <person name="Submissions S."/>
        </authorList>
    </citation>
    <scope>NUCLEOTIDE SEQUENCE [LARGE SCALE GENOMIC DNA]</scope>
    <source>
        <strain evidence="3 4">DSM 9169</strain>
    </source>
</reference>
<sequence>MGSPAIMKIKILGDSKPAQKAMSGAERAIGKFSSKFGAAAPLVQAGMVAAVAAVPALAAAAVKGLYDIGSQFDEMSDTIRVGTGATGNALDGLIDDAKAVGAQVPADLDKIGTVVADLNTRTGLAGETLQQLAGQVLEAGRMLGEDIDISRVTGAFNAFNIEGTDTTAAMDTLFRVSQSTGIGMNDLSDKVSKAAPALQGLGLSFDQSAALAGALDKAGLDTGKTLNSMSKGLVELAKSGEAPADAFNRVTGEISGMIDKGDEAGALDLAGKLFGTRGAPQFVQAIKQGALNMDDLSAIAQGSGDSIMDLGKETMDAAEYWDLLKNNTKLALEPLGSAVFSTVGEALGKIVELIQSFDGSKFAAAFDSPALQRGKEAVKGIFDAFVSFGQQVWPMIQSIAQALQPVFATVFNTVSGALQAIWQVISGALNVIKGIIQVVTSVITGDWQGAWDGIKSIVAGAWQAIQGAIGYALNMVKGIITGALTLIQSIFGNAWNAICNLVVGAWNWITGAISSGVSRAVGFVRELPGKAVGALAGIGSRLYSAGRDLIQGFINGITGMAGRVWDSVTSIASSAVDKVKGFLGIASPSKVFTEIGRFTGLGLVKGLDSTRAAVTRSAENLMSIPAAQPMSITGAPAQGQQAAPIINITVNGALDPLSVARQISDILREQQYRMGTIKLGGAA</sequence>
<dbReference type="Gene3D" id="1.20.120.20">
    <property type="entry name" value="Apolipoprotein"/>
    <property type="match status" value="1"/>
</dbReference>
<evidence type="ECO:0000313" key="4">
    <source>
        <dbReference type="Proteomes" id="UP000198976"/>
    </source>
</evidence>
<dbReference type="Pfam" id="PF10145">
    <property type="entry name" value="PhageMin_Tail"/>
    <property type="match status" value="1"/>
</dbReference>
<dbReference type="EMBL" id="LT629792">
    <property type="protein sequence ID" value="SDU08241.1"/>
    <property type="molecule type" value="Genomic_DNA"/>
</dbReference>